<dbReference type="InterPro" id="IPR038765">
    <property type="entry name" value="Papain-like_cys_pep_sf"/>
</dbReference>
<comment type="similarity">
    <text evidence="1">Belongs to the arylamine N-acetyltransferase family.</text>
</comment>
<dbReference type="PANTHER" id="PTHR11786:SF0">
    <property type="entry name" value="ARYLAMINE N-ACETYLTRANSFERASE 4-RELATED"/>
    <property type="match status" value="1"/>
</dbReference>
<evidence type="ECO:0008006" key="4">
    <source>
        <dbReference type="Google" id="ProtNLM"/>
    </source>
</evidence>
<protein>
    <recommendedName>
        <fullName evidence="4">Arylamine N-acetyltransferase</fullName>
    </recommendedName>
</protein>
<organism evidence="2 3">
    <name type="scientific">[Myrmecia] bisecta</name>
    <dbReference type="NCBI Taxonomy" id="41462"/>
    <lineage>
        <taxon>Eukaryota</taxon>
        <taxon>Viridiplantae</taxon>
        <taxon>Chlorophyta</taxon>
        <taxon>core chlorophytes</taxon>
        <taxon>Trebouxiophyceae</taxon>
        <taxon>Trebouxiales</taxon>
        <taxon>Trebouxiaceae</taxon>
        <taxon>Myrmecia</taxon>
    </lineage>
</organism>
<dbReference type="AlphaFoldDB" id="A0AAW1PGT5"/>
<gene>
    <name evidence="2" type="ORF">WJX72_009419</name>
</gene>
<evidence type="ECO:0000313" key="2">
    <source>
        <dbReference type="EMBL" id="KAK9807787.1"/>
    </source>
</evidence>
<dbReference type="PANTHER" id="PTHR11786">
    <property type="entry name" value="N-HYDROXYARYLAMINE O-ACETYLTRANSFERASE"/>
    <property type="match status" value="1"/>
</dbReference>
<dbReference type="InterPro" id="IPR053710">
    <property type="entry name" value="Arylamine_NAT_domain_sf"/>
</dbReference>
<keyword evidence="3" id="KW-1185">Reference proteome</keyword>
<dbReference type="SUPFAM" id="SSF54001">
    <property type="entry name" value="Cysteine proteinases"/>
    <property type="match status" value="1"/>
</dbReference>
<accession>A0AAW1PGT5</accession>
<reference evidence="2 3" key="1">
    <citation type="journal article" date="2024" name="Nat. Commun.">
        <title>Phylogenomics reveals the evolutionary origins of lichenization in chlorophyte algae.</title>
        <authorList>
            <person name="Puginier C."/>
            <person name="Libourel C."/>
            <person name="Otte J."/>
            <person name="Skaloud P."/>
            <person name="Haon M."/>
            <person name="Grisel S."/>
            <person name="Petersen M."/>
            <person name="Berrin J.G."/>
            <person name="Delaux P.M."/>
            <person name="Dal Grande F."/>
            <person name="Keller J."/>
        </authorList>
    </citation>
    <scope>NUCLEOTIDE SEQUENCE [LARGE SCALE GENOMIC DNA]</scope>
    <source>
        <strain evidence="2 3">SAG 2043</strain>
    </source>
</reference>
<dbReference type="GO" id="GO:0016407">
    <property type="term" value="F:acetyltransferase activity"/>
    <property type="evidence" value="ECO:0007669"/>
    <property type="project" value="InterPro"/>
</dbReference>
<name>A0AAW1PGT5_9CHLO</name>
<comment type="caution">
    <text evidence="2">The sequence shown here is derived from an EMBL/GenBank/DDBJ whole genome shotgun (WGS) entry which is preliminary data.</text>
</comment>
<proteinExistence type="inferred from homology"/>
<dbReference type="Gene3D" id="3.30.2140.20">
    <property type="match status" value="1"/>
</dbReference>
<dbReference type="EMBL" id="JALJOR010000012">
    <property type="protein sequence ID" value="KAK9807787.1"/>
    <property type="molecule type" value="Genomic_DNA"/>
</dbReference>
<dbReference type="Pfam" id="PF00797">
    <property type="entry name" value="Acetyltransf_2"/>
    <property type="match status" value="1"/>
</dbReference>
<dbReference type="InterPro" id="IPR001447">
    <property type="entry name" value="Arylamine_N-AcTrfase"/>
</dbReference>
<sequence>MIFILSSYILIPSNCTWQSIPFENFTLRHPRLQALHGSQVLIDTTSLYDKLVTKHRGGCCYEMNGLMASVLQTCGFKLKPGAARVVREKAASAVGDRDDERAIDLLGHGHMILFVQVEDGSWWLEDVGFGGRCPEQPLPMVPYHAATAQGARQSSEHGSDTHRLRRGVPGSTAIPAEQMQITDPYCCGWYLQAKTSRGFEDQYFFLEEERPLADYDSMNWYVSTHPDSFFRSNTLSAIQTPEGRVTLSNITLTVHSSDGVAQTELKADSELDSALTKYFGICF</sequence>
<evidence type="ECO:0000313" key="3">
    <source>
        <dbReference type="Proteomes" id="UP001489004"/>
    </source>
</evidence>
<dbReference type="Proteomes" id="UP001489004">
    <property type="component" value="Unassembled WGS sequence"/>
</dbReference>
<evidence type="ECO:0000256" key="1">
    <source>
        <dbReference type="ARBA" id="ARBA00006547"/>
    </source>
</evidence>